<dbReference type="AlphaFoldDB" id="A0A6G0INF6"/>
<dbReference type="SUPFAM" id="SSF48726">
    <property type="entry name" value="Immunoglobulin"/>
    <property type="match status" value="1"/>
</dbReference>
<dbReference type="InterPro" id="IPR013783">
    <property type="entry name" value="Ig-like_fold"/>
</dbReference>
<dbReference type="InterPro" id="IPR007110">
    <property type="entry name" value="Ig-like_dom"/>
</dbReference>
<evidence type="ECO:0000313" key="2">
    <source>
        <dbReference type="EMBL" id="KAE8292792.1"/>
    </source>
</evidence>
<proteinExistence type="predicted"/>
<accession>A0A6G0INF6</accession>
<sequence length="232" mass="26021">MASVNVVITEVPVSKPKLRPLSSQVDRPTCWGQPVTVRCGCEQGTGVRYTWYKSTQLEDTLLHDSADIHLQCGTLDKDSDYYCTAHNDISSDRSDILSVQVLMPAESSCIYVINMQGQPIYDCVDRMSTTLASTSPPLTTWQATLKIHSDTINQSSRINQTDQHLFLSRSWTGLPLWQQSTLILHLWLDISLTSLLRLAGRNHHGCNFLPSSELPRPHHYYSSVGVLSTTFN</sequence>
<comment type="caution">
    <text evidence="2">The sequence shown here is derived from an EMBL/GenBank/DDBJ whole genome shotgun (WGS) entry which is preliminary data.</text>
</comment>
<evidence type="ECO:0000313" key="3">
    <source>
        <dbReference type="Proteomes" id="UP000424527"/>
    </source>
</evidence>
<feature type="domain" description="Ig-like" evidence="1">
    <location>
        <begin position="16"/>
        <end position="100"/>
    </location>
</feature>
<protein>
    <recommendedName>
        <fullName evidence="1">Ig-like domain-containing protein</fullName>
    </recommendedName>
</protein>
<evidence type="ECO:0000259" key="1">
    <source>
        <dbReference type="PROSITE" id="PS50835"/>
    </source>
</evidence>
<dbReference type="InterPro" id="IPR036179">
    <property type="entry name" value="Ig-like_dom_sf"/>
</dbReference>
<dbReference type="Gene3D" id="2.60.40.10">
    <property type="entry name" value="Immunoglobulins"/>
    <property type="match status" value="1"/>
</dbReference>
<dbReference type="Proteomes" id="UP000424527">
    <property type="component" value="Unassembled WGS sequence"/>
</dbReference>
<dbReference type="EMBL" id="REGW02000008">
    <property type="protein sequence ID" value="KAE8292792.1"/>
    <property type="molecule type" value="Genomic_DNA"/>
</dbReference>
<reference evidence="2 3" key="1">
    <citation type="submission" date="2019-07" db="EMBL/GenBank/DDBJ databases">
        <title>Chromosome genome assembly for large yellow croaker.</title>
        <authorList>
            <person name="Xiao S."/>
        </authorList>
    </citation>
    <scope>NUCLEOTIDE SEQUENCE [LARGE SCALE GENOMIC DNA]</scope>
    <source>
        <strain evidence="2">JMULYC20181020</strain>
        <tissue evidence="2">Muscle</tissue>
    </source>
</reference>
<name>A0A6G0INF6_LARCR</name>
<dbReference type="PROSITE" id="PS50835">
    <property type="entry name" value="IG_LIKE"/>
    <property type="match status" value="1"/>
</dbReference>
<organism evidence="2 3">
    <name type="scientific">Larimichthys crocea</name>
    <name type="common">Large yellow croaker</name>
    <name type="synonym">Pseudosciaena crocea</name>
    <dbReference type="NCBI Taxonomy" id="215358"/>
    <lineage>
        <taxon>Eukaryota</taxon>
        <taxon>Metazoa</taxon>
        <taxon>Chordata</taxon>
        <taxon>Craniata</taxon>
        <taxon>Vertebrata</taxon>
        <taxon>Euteleostomi</taxon>
        <taxon>Actinopterygii</taxon>
        <taxon>Neopterygii</taxon>
        <taxon>Teleostei</taxon>
        <taxon>Neoteleostei</taxon>
        <taxon>Acanthomorphata</taxon>
        <taxon>Eupercaria</taxon>
        <taxon>Sciaenidae</taxon>
        <taxon>Larimichthys</taxon>
    </lineage>
</organism>
<keyword evidence="3" id="KW-1185">Reference proteome</keyword>
<gene>
    <name evidence="2" type="ORF">D5F01_LYC07885</name>
</gene>